<evidence type="ECO:0000313" key="2">
    <source>
        <dbReference type="Proteomes" id="UP000799444"/>
    </source>
</evidence>
<name>A0A9P4QRH3_9PLEO</name>
<keyword evidence="2" id="KW-1185">Reference proteome</keyword>
<proteinExistence type="predicted"/>
<accession>A0A9P4QRH3</accession>
<gene>
    <name evidence="1" type="ORF">EJ04DRAFT_65423</name>
</gene>
<dbReference type="Proteomes" id="UP000799444">
    <property type="component" value="Unassembled WGS sequence"/>
</dbReference>
<dbReference type="EMBL" id="ML996241">
    <property type="protein sequence ID" value="KAF2729581.1"/>
    <property type="molecule type" value="Genomic_DNA"/>
</dbReference>
<reference evidence="1" key="1">
    <citation type="journal article" date="2020" name="Stud. Mycol.">
        <title>101 Dothideomycetes genomes: a test case for predicting lifestyles and emergence of pathogens.</title>
        <authorList>
            <person name="Haridas S."/>
            <person name="Albert R."/>
            <person name="Binder M."/>
            <person name="Bloem J."/>
            <person name="Labutti K."/>
            <person name="Salamov A."/>
            <person name="Andreopoulos B."/>
            <person name="Baker S."/>
            <person name="Barry K."/>
            <person name="Bills G."/>
            <person name="Bluhm B."/>
            <person name="Cannon C."/>
            <person name="Castanera R."/>
            <person name="Culley D."/>
            <person name="Daum C."/>
            <person name="Ezra D."/>
            <person name="Gonzalez J."/>
            <person name="Henrissat B."/>
            <person name="Kuo A."/>
            <person name="Liang C."/>
            <person name="Lipzen A."/>
            <person name="Lutzoni F."/>
            <person name="Magnuson J."/>
            <person name="Mondo S."/>
            <person name="Nolan M."/>
            <person name="Ohm R."/>
            <person name="Pangilinan J."/>
            <person name="Park H.-J."/>
            <person name="Ramirez L."/>
            <person name="Alfaro M."/>
            <person name="Sun H."/>
            <person name="Tritt A."/>
            <person name="Yoshinaga Y."/>
            <person name="Zwiers L.-H."/>
            <person name="Turgeon B."/>
            <person name="Goodwin S."/>
            <person name="Spatafora J."/>
            <person name="Crous P."/>
            <person name="Grigoriev I."/>
        </authorList>
    </citation>
    <scope>NUCLEOTIDE SEQUENCE</scope>
    <source>
        <strain evidence="1">CBS 125425</strain>
    </source>
</reference>
<feature type="non-terminal residue" evidence="1">
    <location>
        <position position="130"/>
    </location>
</feature>
<dbReference type="AlphaFoldDB" id="A0A9P4QRH3"/>
<sequence length="130" mass="13294">MVTGSQTSSQASLAMMTDGSWATSSSSAALRAMTAHGSLAAVSALAMTSGMESFTSSIETSVASFADLAALAMVGRSQSFTVLGSMASSLRSSPEDSHPCQTGRAIAEAANTATATAKRMLKGCRRRLQY</sequence>
<organism evidence="1 2">
    <name type="scientific">Polyplosphaeria fusca</name>
    <dbReference type="NCBI Taxonomy" id="682080"/>
    <lineage>
        <taxon>Eukaryota</taxon>
        <taxon>Fungi</taxon>
        <taxon>Dikarya</taxon>
        <taxon>Ascomycota</taxon>
        <taxon>Pezizomycotina</taxon>
        <taxon>Dothideomycetes</taxon>
        <taxon>Pleosporomycetidae</taxon>
        <taxon>Pleosporales</taxon>
        <taxon>Tetraplosphaeriaceae</taxon>
        <taxon>Polyplosphaeria</taxon>
    </lineage>
</organism>
<comment type="caution">
    <text evidence="1">The sequence shown here is derived from an EMBL/GenBank/DDBJ whole genome shotgun (WGS) entry which is preliminary data.</text>
</comment>
<protein>
    <submittedName>
        <fullName evidence="1">Uncharacterized protein</fullName>
    </submittedName>
</protein>
<evidence type="ECO:0000313" key="1">
    <source>
        <dbReference type="EMBL" id="KAF2729581.1"/>
    </source>
</evidence>